<dbReference type="InterPro" id="IPR029058">
    <property type="entry name" value="AB_hydrolase_fold"/>
</dbReference>
<evidence type="ECO:0000259" key="1">
    <source>
        <dbReference type="Pfam" id="PF00561"/>
    </source>
</evidence>
<feature type="domain" description="AB hydrolase-1" evidence="1">
    <location>
        <begin position="76"/>
        <end position="160"/>
    </location>
</feature>
<dbReference type="Gene3D" id="3.40.50.1820">
    <property type="entry name" value="alpha/beta hydrolase"/>
    <property type="match status" value="1"/>
</dbReference>
<dbReference type="PRINTS" id="PR00111">
    <property type="entry name" value="ABHYDROLASE"/>
</dbReference>
<reference evidence="2" key="1">
    <citation type="submission" date="2020-06" db="EMBL/GenBank/DDBJ databases">
        <title>Unique genomic features of the anaerobic methanotrophic archaea.</title>
        <authorList>
            <person name="Chadwick G.L."/>
            <person name="Skennerton C.T."/>
            <person name="Laso-Perez R."/>
            <person name="Leu A.O."/>
            <person name="Speth D.R."/>
            <person name="Yu H."/>
            <person name="Morgan-Lang C."/>
            <person name="Hatzenpichler R."/>
            <person name="Goudeau D."/>
            <person name="Malmstrom R."/>
            <person name="Brazelton W.J."/>
            <person name="Woyke T."/>
            <person name="Hallam S.J."/>
            <person name="Tyson G.W."/>
            <person name="Wegener G."/>
            <person name="Boetius A."/>
            <person name="Orphan V."/>
        </authorList>
    </citation>
    <scope>NUCLEOTIDE SEQUENCE</scope>
</reference>
<dbReference type="InterPro" id="IPR000073">
    <property type="entry name" value="AB_hydrolase_1"/>
</dbReference>
<dbReference type="GO" id="GO:0018786">
    <property type="term" value="F:haloalkane dehalogenase activity"/>
    <property type="evidence" value="ECO:0007669"/>
    <property type="project" value="UniProtKB-EC"/>
</dbReference>
<keyword evidence="2" id="KW-0378">Hydrolase</keyword>
<sequence length="291" mass="32341">MTTIYKSPEGEAKVLSLYDTALAKLGLEFEETIVNTRFGDTHIIITGPKEAQSLVILQDGNTVSPVTLSWFLPLTNEYRLYAPDTIGHPGKSTQNRVSPADDSFGKWVMDILDGLSIERAAFIGPSYGAGIILRTAAFAPERISRAVLFVPSGIATGSISRMIFKIIIPMFMYQLFPTDKRLLKAVSPLFSGDVDEIAVEVTGAVYLHYKLETKMPRLTSEEELKNYNAPTLVLAGEKDIFFPAEKIILRAKEIIPNLIAAECLKGEGHFPSIKNLKYINERILRFLKDNI</sequence>
<proteinExistence type="predicted"/>
<dbReference type="AlphaFoldDB" id="A0A7G9YTS7"/>
<evidence type="ECO:0000313" key="2">
    <source>
        <dbReference type="EMBL" id="QNO51411.1"/>
    </source>
</evidence>
<dbReference type="PANTHER" id="PTHR43798">
    <property type="entry name" value="MONOACYLGLYCEROL LIPASE"/>
    <property type="match status" value="1"/>
</dbReference>
<name>A0A7G9YTS7_9EURY</name>
<dbReference type="GO" id="GO:0016020">
    <property type="term" value="C:membrane"/>
    <property type="evidence" value="ECO:0007669"/>
    <property type="project" value="TreeGrafter"/>
</dbReference>
<dbReference type="PANTHER" id="PTHR43798:SF33">
    <property type="entry name" value="HYDROLASE, PUTATIVE (AFU_ORTHOLOGUE AFUA_2G14860)-RELATED"/>
    <property type="match status" value="1"/>
</dbReference>
<dbReference type="EC" id="3.8.1.5" evidence="2"/>
<protein>
    <submittedName>
        <fullName evidence="2">Haloalkane dehalogenase</fullName>
        <ecNumber evidence="2">3.8.1.5</ecNumber>
    </submittedName>
</protein>
<organism evidence="2">
    <name type="scientific">Candidatus Methanophagaceae archaeon ANME-1 ERB6</name>
    <dbReference type="NCBI Taxonomy" id="2759912"/>
    <lineage>
        <taxon>Archaea</taxon>
        <taxon>Methanobacteriati</taxon>
        <taxon>Methanobacteriota</taxon>
        <taxon>Stenosarchaea group</taxon>
        <taxon>Methanomicrobia</taxon>
        <taxon>Candidatus Methanophagales</taxon>
        <taxon>Candidatus Methanophagaceae</taxon>
    </lineage>
</organism>
<accession>A0A7G9YTS7</accession>
<dbReference type="EMBL" id="MT631469">
    <property type="protein sequence ID" value="QNO51411.1"/>
    <property type="molecule type" value="Genomic_DNA"/>
</dbReference>
<dbReference type="SUPFAM" id="SSF53474">
    <property type="entry name" value="alpha/beta-Hydrolases"/>
    <property type="match status" value="1"/>
</dbReference>
<gene>
    <name evidence="2" type="primary">dhmA</name>
    <name evidence="2" type="ORF">PFCPEAIJ_00013</name>
</gene>
<dbReference type="InterPro" id="IPR050266">
    <property type="entry name" value="AB_hydrolase_sf"/>
</dbReference>
<dbReference type="Pfam" id="PF00561">
    <property type="entry name" value="Abhydrolase_1"/>
    <property type="match status" value="1"/>
</dbReference>